<proteinExistence type="predicted"/>
<dbReference type="OrthoDB" id="2425321at2759"/>
<accession>A0A5C3KC85</accession>
<evidence type="ECO:0000256" key="1">
    <source>
        <dbReference type="SAM" id="MobiDB-lite"/>
    </source>
</evidence>
<feature type="non-terminal residue" evidence="2">
    <location>
        <position position="90"/>
    </location>
</feature>
<sequence length="90" mass="9443">AIKPNPHPYAIKTTSTGALSRSSNASPHYRIDQHHYVPPSPSSSPSPTRGSGGHRYSQSLTDVSGTPGPESVAATVGKHPPRPLPFPPNL</sequence>
<feature type="non-terminal residue" evidence="2">
    <location>
        <position position="1"/>
    </location>
</feature>
<evidence type="ECO:0000313" key="3">
    <source>
        <dbReference type="Proteomes" id="UP000307440"/>
    </source>
</evidence>
<name>A0A5C3KC85_COPMA</name>
<protein>
    <submittedName>
        <fullName evidence="2">Uncharacterized protein</fullName>
    </submittedName>
</protein>
<feature type="compositionally biased region" description="Polar residues" evidence="1">
    <location>
        <begin position="12"/>
        <end position="26"/>
    </location>
</feature>
<gene>
    <name evidence="2" type="ORF">FA15DRAFT_552646</name>
</gene>
<reference evidence="2 3" key="1">
    <citation type="journal article" date="2019" name="Nat. Ecol. Evol.">
        <title>Megaphylogeny resolves global patterns of mushroom evolution.</title>
        <authorList>
            <person name="Varga T."/>
            <person name="Krizsan K."/>
            <person name="Foldi C."/>
            <person name="Dima B."/>
            <person name="Sanchez-Garcia M."/>
            <person name="Sanchez-Ramirez S."/>
            <person name="Szollosi G.J."/>
            <person name="Szarkandi J.G."/>
            <person name="Papp V."/>
            <person name="Albert L."/>
            <person name="Andreopoulos W."/>
            <person name="Angelini C."/>
            <person name="Antonin V."/>
            <person name="Barry K.W."/>
            <person name="Bougher N.L."/>
            <person name="Buchanan P."/>
            <person name="Buyck B."/>
            <person name="Bense V."/>
            <person name="Catcheside P."/>
            <person name="Chovatia M."/>
            <person name="Cooper J."/>
            <person name="Damon W."/>
            <person name="Desjardin D."/>
            <person name="Finy P."/>
            <person name="Geml J."/>
            <person name="Haridas S."/>
            <person name="Hughes K."/>
            <person name="Justo A."/>
            <person name="Karasinski D."/>
            <person name="Kautmanova I."/>
            <person name="Kiss B."/>
            <person name="Kocsube S."/>
            <person name="Kotiranta H."/>
            <person name="LaButti K.M."/>
            <person name="Lechner B.E."/>
            <person name="Liimatainen K."/>
            <person name="Lipzen A."/>
            <person name="Lukacs Z."/>
            <person name="Mihaltcheva S."/>
            <person name="Morgado L.N."/>
            <person name="Niskanen T."/>
            <person name="Noordeloos M.E."/>
            <person name="Ohm R.A."/>
            <person name="Ortiz-Santana B."/>
            <person name="Ovrebo C."/>
            <person name="Racz N."/>
            <person name="Riley R."/>
            <person name="Savchenko A."/>
            <person name="Shiryaev A."/>
            <person name="Soop K."/>
            <person name="Spirin V."/>
            <person name="Szebenyi C."/>
            <person name="Tomsovsky M."/>
            <person name="Tulloss R.E."/>
            <person name="Uehling J."/>
            <person name="Grigoriev I.V."/>
            <person name="Vagvolgyi C."/>
            <person name="Papp T."/>
            <person name="Martin F.M."/>
            <person name="Miettinen O."/>
            <person name="Hibbett D.S."/>
            <person name="Nagy L.G."/>
        </authorList>
    </citation>
    <scope>NUCLEOTIDE SEQUENCE [LARGE SCALE GENOMIC DNA]</scope>
    <source>
        <strain evidence="2 3">CBS 121175</strain>
    </source>
</reference>
<dbReference type="AlphaFoldDB" id="A0A5C3KC85"/>
<dbReference type="EMBL" id="ML210542">
    <property type="protein sequence ID" value="TFK17263.1"/>
    <property type="molecule type" value="Genomic_DNA"/>
</dbReference>
<organism evidence="2 3">
    <name type="scientific">Coprinopsis marcescibilis</name>
    <name type="common">Agaric fungus</name>
    <name type="synonym">Psathyrella marcescibilis</name>
    <dbReference type="NCBI Taxonomy" id="230819"/>
    <lineage>
        <taxon>Eukaryota</taxon>
        <taxon>Fungi</taxon>
        <taxon>Dikarya</taxon>
        <taxon>Basidiomycota</taxon>
        <taxon>Agaricomycotina</taxon>
        <taxon>Agaricomycetes</taxon>
        <taxon>Agaricomycetidae</taxon>
        <taxon>Agaricales</taxon>
        <taxon>Agaricineae</taxon>
        <taxon>Psathyrellaceae</taxon>
        <taxon>Coprinopsis</taxon>
    </lineage>
</organism>
<keyword evidence="3" id="KW-1185">Reference proteome</keyword>
<feature type="region of interest" description="Disordered" evidence="1">
    <location>
        <begin position="1"/>
        <end position="90"/>
    </location>
</feature>
<evidence type="ECO:0000313" key="2">
    <source>
        <dbReference type="EMBL" id="TFK17263.1"/>
    </source>
</evidence>
<dbReference type="Proteomes" id="UP000307440">
    <property type="component" value="Unassembled WGS sequence"/>
</dbReference>